<dbReference type="UniPathway" id="UPA00996">
    <property type="reaction ID" value="UER00366"/>
</dbReference>
<dbReference type="Pfam" id="PF00696">
    <property type="entry name" value="AA_kinase"/>
    <property type="match status" value="1"/>
</dbReference>
<evidence type="ECO:0000256" key="8">
    <source>
        <dbReference type="NCBIfam" id="TIGR00746"/>
    </source>
</evidence>
<keyword evidence="5 9" id="KW-0808">Transferase</keyword>
<dbReference type="GeneID" id="78211558"/>
<dbReference type="AlphaFoldDB" id="A0A5P5ZGT6"/>
<dbReference type="NCBIfam" id="NF009007">
    <property type="entry name" value="PRK12352.1"/>
    <property type="match status" value="1"/>
</dbReference>
<dbReference type="PANTHER" id="PTHR30409:SF1">
    <property type="entry name" value="CARBAMATE KINASE-RELATED"/>
    <property type="match status" value="1"/>
</dbReference>
<dbReference type="GO" id="GO:0008804">
    <property type="term" value="F:carbamate kinase activity"/>
    <property type="evidence" value="ECO:0007669"/>
    <property type="project" value="UniProtKB-UniRule"/>
</dbReference>
<comment type="catalytic activity">
    <reaction evidence="7">
        <text>hydrogencarbonate + NH4(+) + ATP = carbamoyl phosphate + ADP + H2O + H(+)</text>
        <dbReference type="Rhea" id="RHEA:10152"/>
        <dbReference type="ChEBI" id="CHEBI:15377"/>
        <dbReference type="ChEBI" id="CHEBI:15378"/>
        <dbReference type="ChEBI" id="CHEBI:17544"/>
        <dbReference type="ChEBI" id="CHEBI:28938"/>
        <dbReference type="ChEBI" id="CHEBI:30616"/>
        <dbReference type="ChEBI" id="CHEBI:58228"/>
        <dbReference type="ChEBI" id="CHEBI:456216"/>
        <dbReference type="EC" id="2.7.2.2"/>
    </reaction>
</comment>
<reference evidence="10 11" key="1">
    <citation type="submission" date="2019-09" db="EMBL/GenBank/DDBJ databases">
        <title>Genome sequencing of Lactobacillus acetotolerans.</title>
        <authorList>
            <person name="Kim K."/>
        </authorList>
    </citation>
    <scope>NUCLEOTIDE SEQUENCE [LARGE SCALE GENOMIC DNA]</scope>
    <source>
        <strain evidence="10 11">LA749</strain>
    </source>
</reference>
<dbReference type="EMBL" id="CP044496">
    <property type="protein sequence ID" value="QFG50694.1"/>
    <property type="molecule type" value="Genomic_DNA"/>
</dbReference>
<dbReference type="PRINTS" id="PR01469">
    <property type="entry name" value="CARBMTKINASE"/>
</dbReference>
<dbReference type="SUPFAM" id="SSF53633">
    <property type="entry name" value="Carbamate kinase-like"/>
    <property type="match status" value="1"/>
</dbReference>
<dbReference type="InterPro" id="IPR003964">
    <property type="entry name" value="Carb_kinase"/>
</dbReference>
<evidence type="ECO:0000256" key="1">
    <source>
        <dbReference type="ARBA" id="ARBA00005118"/>
    </source>
</evidence>
<evidence type="ECO:0000256" key="2">
    <source>
        <dbReference type="ARBA" id="ARBA00011066"/>
    </source>
</evidence>
<dbReference type="NCBIfam" id="TIGR00746">
    <property type="entry name" value="arcC"/>
    <property type="match status" value="1"/>
</dbReference>
<proteinExistence type="inferred from homology"/>
<dbReference type="FunFam" id="3.40.1160.10:FF:000007">
    <property type="entry name" value="Carbamate kinase"/>
    <property type="match status" value="1"/>
</dbReference>
<evidence type="ECO:0000256" key="7">
    <source>
        <dbReference type="ARBA" id="ARBA00048467"/>
    </source>
</evidence>
<comment type="pathway">
    <text evidence="1">Metabolic intermediate metabolism; carbamoyl phosphate degradation; CO(2) and NH(3) from carbamoyl phosphate: step 1/1.</text>
</comment>
<dbReference type="GO" id="GO:0005829">
    <property type="term" value="C:cytosol"/>
    <property type="evidence" value="ECO:0007669"/>
    <property type="project" value="TreeGrafter"/>
</dbReference>
<evidence type="ECO:0000313" key="11">
    <source>
        <dbReference type="Proteomes" id="UP000325393"/>
    </source>
</evidence>
<dbReference type="InterPro" id="IPR001048">
    <property type="entry name" value="Asp/Glu/Uridylate_kinase"/>
</dbReference>
<keyword evidence="6 9" id="KW-0418">Kinase</keyword>
<protein>
    <recommendedName>
        <fullName evidence="3 8">Carbamate kinase</fullName>
    </recommendedName>
</protein>
<dbReference type="CDD" id="cd04235">
    <property type="entry name" value="AAK_CK"/>
    <property type="match status" value="1"/>
</dbReference>
<evidence type="ECO:0000256" key="4">
    <source>
        <dbReference type="ARBA" id="ARBA00022503"/>
    </source>
</evidence>
<dbReference type="Gene3D" id="3.40.1160.10">
    <property type="entry name" value="Acetylglutamate kinase-like"/>
    <property type="match status" value="1"/>
</dbReference>
<accession>A0A5P5ZGT6</accession>
<gene>
    <name evidence="10" type="primary">arcC</name>
    <name evidence="10" type="ORF">LA749_01035</name>
</gene>
<evidence type="ECO:0000313" key="10">
    <source>
        <dbReference type="EMBL" id="QFG50694.1"/>
    </source>
</evidence>
<comment type="similarity">
    <text evidence="2 9">Belongs to the carbamate kinase family.</text>
</comment>
<sequence length="315" mass="33786">MTARVLVALGGNAILSKDASARAQQAALRETSKQLVKFVKSGDELVIAHGNGPQVGNLLLQQAAGSSEENPPMPIDTAVAMTEGSIGYWLQNALGEELSKNNLAQEVATVVTQAIVDSKDPSFKNPSKPIGPFYNKEKAEEVKKENPEFTMIEDSGRGYRRVVPSPKPLAIKEANTIKAIIDSGNIPVAVGGGGIPVVQEANRLIGKEAVIDKDLASEKLAELIKADELIILTAVDNVYVNFNKPNQKKLEEVTVADMKRFIAEKQFAPGSMLPKVQAAISFVQNSKNPDAKAVITSLENVEDYLNNGTGTIIKK</sequence>
<evidence type="ECO:0000256" key="9">
    <source>
        <dbReference type="PIRNR" id="PIRNR000723"/>
    </source>
</evidence>
<dbReference type="GO" id="GO:0019546">
    <property type="term" value="P:L-arginine deiminase pathway"/>
    <property type="evidence" value="ECO:0007669"/>
    <property type="project" value="TreeGrafter"/>
</dbReference>
<dbReference type="PIRSF" id="PIRSF000723">
    <property type="entry name" value="Carbamate_kin"/>
    <property type="match status" value="1"/>
</dbReference>
<evidence type="ECO:0000256" key="6">
    <source>
        <dbReference type="ARBA" id="ARBA00022777"/>
    </source>
</evidence>
<evidence type="ECO:0000256" key="3">
    <source>
        <dbReference type="ARBA" id="ARBA00013070"/>
    </source>
</evidence>
<dbReference type="InterPro" id="IPR036393">
    <property type="entry name" value="AceGlu_kinase-like_sf"/>
</dbReference>
<dbReference type="PANTHER" id="PTHR30409">
    <property type="entry name" value="CARBAMATE KINASE"/>
    <property type="match status" value="1"/>
</dbReference>
<name>A0A5P5ZGT6_9LACO</name>
<dbReference type="RefSeq" id="WP_056970129.1">
    <property type="nucleotide sequence ID" value="NZ_CP044496.1"/>
</dbReference>
<keyword evidence="4" id="KW-0056">Arginine metabolism</keyword>
<organism evidence="10 11">
    <name type="scientific">Lactobacillus acetotolerans</name>
    <dbReference type="NCBI Taxonomy" id="1600"/>
    <lineage>
        <taxon>Bacteria</taxon>
        <taxon>Bacillati</taxon>
        <taxon>Bacillota</taxon>
        <taxon>Bacilli</taxon>
        <taxon>Lactobacillales</taxon>
        <taxon>Lactobacillaceae</taxon>
        <taxon>Lactobacillus</taxon>
    </lineage>
</organism>
<evidence type="ECO:0000256" key="5">
    <source>
        <dbReference type="ARBA" id="ARBA00022679"/>
    </source>
</evidence>
<dbReference type="Proteomes" id="UP000325393">
    <property type="component" value="Chromosome"/>
</dbReference>